<dbReference type="Proteomes" id="UP000075635">
    <property type="component" value="Unassembled WGS sequence"/>
</dbReference>
<protein>
    <submittedName>
        <fullName evidence="1">Uncharacterized protein</fullName>
    </submittedName>
</protein>
<organism evidence="1 2">
    <name type="scientific">Sorangium cellulosum</name>
    <name type="common">Polyangium cellulosum</name>
    <dbReference type="NCBI Taxonomy" id="56"/>
    <lineage>
        <taxon>Bacteria</taxon>
        <taxon>Pseudomonadati</taxon>
        <taxon>Myxococcota</taxon>
        <taxon>Polyangia</taxon>
        <taxon>Polyangiales</taxon>
        <taxon>Polyangiaceae</taxon>
        <taxon>Sorangium</taxon>
    </lineage>
</organism>
<proteinExistence type="predicted"/>
<evidence type="ECO:0000313" key="2">
    <source>
        <dbReference type="Proteomes" id="UP000075635"/>
    </source>
</evidence>
<accession>A0A150RB53</accession>
<name>A0A150RB53_SORCE</name>
<dbReference type="EMBL" id="JEMB01002959">
    <property type="protein sequence ID" value="KYF76948.1"/>
    <property type="molecule type" value="Genomic_DNA"/>
</dbReference>
<reference evidence="1 2" key="1">
    <citation type="submission" date="2014-02" db="EMBL/GenBank/DDBJ databases">
        <title>The small core and large imbalanced accessory genome model reveals a collaborative survival strategy of Sorangium cellulosum strains in nature.</title>
        <authorList>
            <person name="Han K."/>
            <person name="Peng R."/>
            <person name="Blom J."/>
            <person name="Li Y.-Z."/>
        </authorList>
    </citation>
    <scope>NUCLEOTIDE SEQUENCE [LARGE SCALE GENOMIC DNA]</scope>
    <source>
        <strain evidence="1 2">So0011-07</strain>
    </source>
</reference>
<dbReference type="AlphaFoldDB" id="A0A150RB53"/>
<comment type="caution">
    <text evidence="1">The sequence shown here is derived from an EMBL/GenBank/DDBJ whole genome shotgun (WGS) entry which is preliminary data.</text>
</comment>
<sequence>MNDWAEYLEPAAKEIPGLRSGEFFLNRASNRVASARTGRFVARLVPGRQLAENLARLPLQPNAAREAIQNSSDLARLSPVLEVMQITTSIGALASVANLAVSCVGFALVLQRLSRLDAKLDELLLKTETLQRAVDEVRGHQAALSLARVRSAGESLDRALAAETPATRRDLAMHARALFQESKALHLELWRHSQPWERLDIPVRTALEMQSRFVACAIGEIQAEFIAGDAGSFRHAATQAASNLRRHMGLHHAHIAFRKRSDAACAAGSDALALFQATMVSTAADLKAAAEVTEWTAARLDNFTEDLEILHELRIEPHHLIEMVRAADGAGVYLLHPQCPVGEFEQWIRNR</sequence>
<evidence type="ECO:0000313" key="1">
    <source>
        <dbReference type="EMBL" id="KYF76948.1"/>
    </source>
</evidence>
<gene>
    <name evidence="1" type="ORF">BE17_05230</name>
</gene>